<dbReference type="RefSeq" id="WP_196929390.1">
    <property type="nucleotide sequence ID" value="NZ_JADOTX010000001.1"/>
</dbReference>
<protein>
    <submittedName>
        <fullName evidence="1">Uncharacterized protein</fullName>
    </submittedName>
</protein>
<evidence type="ECO:0000313" key="1">
    <source>
        <dbReference type="EMBL" id="MBG6069386.1"/>
    </source>
</evidence>
<accession>A0ABS0JSE5</accession>
<comment type="caution">
    <text evidence="1">The sequence shown here is derived from an EMBL/GenBank/DDBJ whole genome shotgun (WGS) entry which is preliminary data.</text>
</comment>
<organism evidence="1 2">
    <name type="scientific">Micromonospora ureilytica</name>
    <dbReference type="NCBI Taxonomy" id="709868"/>
    <lineage>
        <taxon>Bacteria</taxon>
        <taxon>Bacillati</taxon>
        <taxon>Actinomycetota</taxon>
        <taxon>Actinomycetes</taxon>
        <taxon>Micromonosporales</taxon>
        <taxon>Micromonosporaceae</taxon>
        <taxon>Micromonospora</taxon>
    </lineage>
</organism>
<dbReference type="EMBL" id="JADOTX010000001">
    <property type="protein sequence ID" value="MBG6069386.1"/>
    <property type="molecule type" value="Genomic_DNA"/>
</dbReference>
<reference evidence="1 2" key="1">
    <citation type="submission" date="2020-11" db="EMBL/GenBank/DDBJ databases">
        <title>Sequencing the genomes of 1000 actinobacteria strains.</title>
        <authorList>
            <person name="Klenk H.-P."/>
        </authorList>
    </citation>
    <scope>NUCLEOTIDE SEQUENCE [LARGE SCALE GENOMIC DNA]</scope>
    <source>
        <strain evidence="1 2">DSM 101692</strain>
    </source>
</reference>
<dbReference type="Proteomes" id="UP000614915">
    <property type="component" value="Unassembled WGS sequence"/>
</dbReference>
<evidence type="ECO:0000313" key="2">
    <source>
        <dbReference type="Proteomes" id="UP000614915"/>
    </source>
</evidence>
<gene>
    <name evidence="1" type="ORF">IW248_005673</name>
</gene>
<name>A0ABS0JSE5_9ACTN</name>
<sequence length="132" mass="13951">MLDATATAIITGAAGNIVAYMLNGRIDELRSWATRTFRRGTEDQRRASLEALTQDSAALTHGQMSQAEIKSRWAAVLAAYLTSHPEAQADIDSMASEGGTVKSVKIGSQHNHGSGVFIGGDNFGGIGSRESE</sequence>
<proteinExistence type="predicted"/>
<keyword evidence="2" id="KW-1185">Reference proteome</keyword>